<dbReference type="Gene3D" id="3.50.50.60">
    <property type="entry name" value="FAD/NAD(P)-binding domain"/>
    <property type="match status" value="2"/>
</dbReference>
<dbReference type="RefSeq" id="WP_135030662.1">
    <property type="nucleotide sequence ID" value="NZ_BMLA01000005.1"/>
</dbReference>
<dbReference type="AlphaFoldDB" id="A0A4Y8WXP6"/>
<dbReference type="GO" id="GO:0016491">
    <property type="term" value="F:oxidoreductase activity"/>
    <property type="evidence" value="ECO:0007669"/>
    <property type="project" value="InterPro"/>
</dbReference>
<proteinExistence type="predicted"/>
<keyword evidence="3" id="KW-1185">Reference proteome</keyword>
<evidence type="ECO:0000313" key="2">
    <source>
        <dbReference type="EMBL" id="MBB4882292.1"/>
    </source>
</evidence>
<dbReference type="InterPro" id="IPR002937">
    <property type="entry name" value="Amino_oxidase"/>
</dbReference>
<dbReference type="SUPFAM" id="SSF51905">
    <property type="entry name" value="FAD/NAD(P)-binding domain"/>
    <property type="match status" value="1"/>
</dbReference>
<gene>
    <name evidence="2" type="ORF">BJ976_000643</name>
</gene>
<dbReference type="InterPro" id="IPR036188">
    <property type="entry name" value="FAD/NAD-bd_sf"/>
</dbReference>
<dbReference type="Proteomes" id="UP000560081">
    <property type="component" value="Unassembled WGS sequence"/>
</dbReference>
<comment type="caution">
    <text evidence="2">The sequence shown here is derived from an EMBL/GenBank/DDBJ whole genome shotgun (WGS) entry which is preliminary data.</text>
</comment>
<sequence>MAEHQDVIVVGAGLAGLVAARTLAERGLSVLVLEREAEVGGRQRTRTVDGFVLDRGFQLINPAYPDLPKHADLAALDLQQFRAGVLVRGTDGLALLADPRREPAAVARMLRTTRGTGLLEPRTLAGLARWAGPALVAPGRTKHGDDAPLTAAWDAAGVTGPLRRAVLEPFLQGVLADPHLTTSHRFVQLLVRMFLLGTPGVPARGVRALPDQLAARAGAAGARVELGVAVDRVTPEGTGVRVATADGRALTARAAVVAVGPEAFAPVTGQADVPSRGLTTWWFRAPNAPDERFLAVDGTRSGPLVHTAVMSAVAPGLSPDGTPLVQATALLDPAAARVTDEAARLHAARIWGVDAAGWDLLARDDVAHALPVQSVPLQLRRPAGVAPGVYAAGDHRDTASIQGAVVSGARVADAVAEDLGARG</sequence>
<dbReference type="Pfam" id="PF01593">
    <property type="entry name" value="Amino_oxidase"/>
    <property type="match status" value="1"/>
</dbReference>
<dbReference type="PRINTS" id="PR00411">
    <property type="entry name" value="PNDRDTASEI"/>
</dbReference>
<organism evidence="2 3">
    <name type="scientific">Micrococcus flavus</name>
    <dbReference type="NCBI Taxonomy" id="384602"/>
    <lineage>
        <taxon>Bacteria</taxon>
        <taxon>Bacillati</taxon>
        <taxon>Actinomycetota</taxon>
        <taxon>Actinomycetes</taxon>
        <taxon>Micrococcales</taxon>
        <taxon>Micrococcaceae</taxon>
        <taxon>Micrococcus</taxon>
    </lineage>
</organism>
<dbReference type="OrthoDB" id="9767561at2"/>
<protein>
    <submittedName>
        <fullName evidence="2">Thioredoxin reductase</fullName>
    </submittedName>
</protein>
<evidence type="ECO:0000259" key="1">
    <source>
        <dbReference type="Pfam" id="PF01593"/>
    </source>
</evidence>
<name>A0A4Y8WXP6_9MICC</name>
<evidence type="ECO:0000313" key="3">
    <source>
        <dbReference type="Proteomes" id="UP000560081"/>
    </source>
</evidence>
<dbReference type="PANTHER" id="PTHR42841">
    <property type="entry name" value="AMINE OXIDASE"/>
    <property type="match status" value="1"/>
</dbReference>
<reference evidence="2 3" key="1">
    <citation type="submission" date="2020-08" db="EMBL/GenBank/DDBJ databases">
        <title>Sequencing the genomes of 1000 actinobacteria strains.</title>
        <authorList>
            <person name="Klenk H.-P."/>
        </authorList>
    </citation>
    <scope>NUCLEOTIDE SEQUENCE [LARGE SCALE GENOMIC DNA]</scope>
    <source>
        <strain evidence="2 3">DSM 19079</strain>
    </source>
</reference>
<accession>A0A4Y8WXP6</accession>
<feature type="domain" description="Amine oxidase" evidence="1">
    <location>
        <begin position="14"/>
        <end position="415"/>
    </location>
</feature>
<dbReference type="EMBL" id="JACHMC010000001">
    <property type="protein sequence ID" value="MBB4882292.1"/>
    <property type="molecule type" value="Genomic_DNA"/>
</dbReference>